<evidence type="ECO:0000256" key="13">
    <source>
        <dbReference type="ARBA" id="ARBA00022842"/>
    </source>
</evidence>
<evidence type="ECO:0000256" key="9">
    <source>
        <dbReference type="ARBA" id="ARBA00022723"/>
    </source>
</evidence>
<dbReference type="NCBIfam" id="TIGR00506">
    <property type="entry name" value="ribB"/>
    <property type="match status" value="1"/>
</dbReference>
<feature type="binding site" evidence="20">
    <location>
        <position position="165"/>
    </location>
    <ligand>
        <name>D-ribulose 5-phosphate</name>
        <dbReference type="ChEBI" id="CHEBI:58121"/>
    </ligand>
</feature>
<feature type="active site" description="Proton acceptor; for GTP cyclohydrolase activity" evidence="20">
    <location>
        <position position="331"/>
    </location>
</feature>
<dbReference type="GO" id="GO:0009231">
    <property type="term" value="P:riboflavin biosynthetic process"/>
    <property type="evidence" value="ECO:0007669"/>
    <property type="project" value="UniProtKB-UniRule"/>
</dbReference>
<dbReference type="Proteomes" id="UP000002586">
    <property type="component" value="Chromosome"/>
</dbReference>
<evidence type="ECO:0000256" key="10">
    <source>
        <dbReference type="ARBA" id="ARBA00022741"/>
    </source>
</evidence>
<evidence type="ECO:0000256" key="19">
    <source>
        <dbReference type="ARBA" id="ARBA00049295"/>
    </source>
</evidence>
<keyword evidence="16 20" id="KW-0456">Lyase</keyword>
<dbReference type="eggNOG" id="COG0108">
    <property type="taxonomic scope" value="Bacteria"/>
</dbReference>
<dbReference type="PANTHER" id="PTHR21327">
    <property type="entry name" value="GTP CYCLOHYDROLASE II-RELATED"/>
    <property type="match status" value="1"/>
</dbReference>
<keyword evidence="23" id="KW-1185">Reference proteome</keyword>
<feature type="binding site" evidence="20">
    <location>
        <position position="272"/>
    </location>
    <ligand>
        <name>Zn(2+)</name>
        <dbReference type="ChEBI" id="CHEBI:29105"/>
        <note>catalytic</note>
    </ligand>
</feature>
<dbReference type="AlphaFoldDB" id="A0L400"/>
<feature type="region of interest" description="GTP cyclohydrolase II" evidence="20">
    <location>
        <begin position="203"/>
        <end position="408"/>
    </location>
</feature>
<sequence>MSDFNSITEILEDFRQGKMVILVDDENRENEGDLIVAAEFCDAPAVNFMTKHGRGLICLSLTQARVEKLQLPLMVVDNDAKFKTAFTVSIEAKVGVTTGISAQDRARTIEAAIADTSGPEDISRPGHVFPLVAKDGGVLVRAGHTEASVDLARLSGLKPAAVICEILKDDGTMARVPDLIPLAKQMGIKLGTIADLIAYRRQTEQLVHRAVETRLPSAYGGEWKLVAYTNDVDQHQHVALVKGNVDDGSPVLVRVHSECLTGDMFGSLRCDCGPQLQAAMEQIGQEGRGVIVYLRQEGRGIGLINKMHAYNLQDEGQDTVEANEALGFSADLRDYGIGAQILKDLGVTHMKLMTNNPKKIVGLTGYGLDVVDRVPLEIKSGMTNERYLRAKKHKLGHMLRQFPESNES</sequence>
<dbReference type="Pfam" id="PF00925">
    <property type="entry name" value="GTP_cyclohydro2"/>
    <property type="match status" value="1"/>
</dbReference>
<evidence type="ECO:0000256" key="15">
    <source>
        <dbReference type="ARBA" id="ARBA00023211"/>
    </source>
</evidence>
<keyword evidence="12 20" id="KW-0862">Zinc</keyword>
<comment type="similarity">
    <text evidence="6 20">In the N-terminal section; belongs to the DHBP synthase family.</text>
</comment>
<gene>
    <name evidence="20" type="primary">ribBA</name>
    <name evidence="22" type="ordered locus">Mmc1_0166</name>
</gene>
<feature type="binding site" evidence="20">
    <location>
        <position position="259"/>
    </location>
    <ligand>
        <name>Zn(2+)</name>
        <dbReference type="ChEBI" id="CHEBI:29105"/>
        <note>catalytic</note>
    </ligand>
</feature>
<evidence type="ECO:0000259" key="21">
    <source>
        <dbReference type="Pfam" id="PF00925"/>
    </source>
</evidence>
<accession>A0L400</accession>
<keyword evidence="15 20" id="KW-0464">Manganese</keyword>
<dbReference type="EMBL" id="CP000471">
    <property type="protein sequence ID" value="ABK42693.1"/>
    <property type="molecule type" value="Genomic_DNA"/>
</dbReference>
<dbReference type="PANTHER" id="PTHR21327:SF18">
    <property type="entry name" value="3,4-DIHYDROXY-2-BUTANONE 4-PHOSPHATE SYNTHASE"/>
    <property type="match status" value="1"/>
</dbReference>
<dbReference type="SUPFAM" id="SSF55821">
    <property type="entry name" value="YrdC/RibB"/>
    <property type="match status" value="1"/>
</dbReference>
<organism evidence="22 23">
    <name type="scientific">Magnetococcus marinus (strain ATCC BAA-1437 / JCM 17883 / MC-1)</name>
    <dbReference type="NCBI Taxonomy" id="156889"/>
    <lineage>
        <taxon>Bacteria</taxon>
        <taxon>Pseudomonadati</taxon>
        <taxon>Pseudomonadota</taxon>
        <taxon>Magnetococcia</taxon>
        <taxon>Magnetococcales</taxon>
        <taxon>Magnetococcaceae</taxon>
        <taxon>Magnetococcus</taxon>
    </lineage>
</organism>
<keyword evidence="10 20" id="KW-0547">Nucleotide-binding</keyword>
<dbReference type="EC" id="3.5.4.25" evidence="20"/>
<evidence type="ECO:0000256" key="7">
    <source>
        <dbReference type="ARBA" id="ARBA00008976"/>
    </source>
</evidence>
<evidence type="ECO:0000256" key="5">
    <source>
        <dbReference type="ARBA" id="ARBA00004904"/>
    </source>
</evidence>
<evidence type="ECO:0000256" key="6">
    <source>
        <dbReference type="ARBA" id="ARBA00005520"/>
    </source>
</evidence>
<dbReference type="GO" id="GO:0030145">
    <property type="term" value="F:manganese ion binding"/>
    <property type="evidence" value="ECO:0007669"/>
    <property type="project" value="UniProtKB-UniRule"/>
</dbReference>
<dbReference type="HAMAP" id="MF_00179">
    <property type="entry name" value="RibA"/>
    <property type="match status" value="1"/>
</dbReference>
<feature type="domain" description="GTP cyclohydrolase II" evidence="21">
    <location>
        <begin position="209"/>
        <end position="375"/>
    </location>
</feature>
<feature type="binding site" evidence="20">
    <location>
        <position position="354"/>
    </location>
    <ligand>
        <name>GTP</name>
        <dbReference type="ChEBI" id="CHEBI:37565"/>
    </ligand>
</feature>
<dbReference type="GO" id="GO:0008686">
    <property type="term" value="F:3,4-dihydroxy-2-butanone-4-phosphate synthase activity"/>
    <property type="evidence" value="ECO:0007669"/>
    <property type="project" value="UniProtKB-UniRule"/>
</dbReference>
<dbReference type="GO" id="GO:0005829">
    <property type="term" value="C:cytosol"/>
    <property type="evidence" value="ECO:0007669"/>
    <property type="project" value="TreeGrafter"/>
</dbReference>
<dbReference type="InterPro" id="IPR036144">
    <property type="entry name" value="RibA-like_sf"/>
</dbReference>
<feature type="active site" description="Nucleophile; for GTP cyclohydrolase activity" evidence="20">
    <location>
        <position position="333"/>
    </location>
</feature>
<evidence type="ECO:0000256" key="1">
    <source>
        <dbReference type="ARBA" id="ARBA00000141"/>
    </source>
</evidence>
<feature type="binding site" evidence="20">
    <location>
        <position position="29"/>
    </location>
    <ligand>
        <name>Mg(2+)</name>
        <dbReference type="ChEBI" id="CHEBI:18420"/>
        <label>1</label>
    </ligand>
</feature>
<comment type="cofactor">
    <cofactor evidence="20">
        <name>Zn(2+)</name>
        <dbReference type="ChEBI" id="CHEBI:29105"/>
    </cofactor>
    <text evidence="20">Binds 1 zinc ion per subunit.</text>
</comment>
<comment type="similarity">
    <text evidence="7 20">In the C-terminal section; belongs to the GTP cyclohydrolase II family.</text>
</comment>
<keyword evidence="8 20" id="KW-0686">Riboflavin biosynthesis</keyword>
<keyword evidence="17 20" id="KW-0511">Multifunctional enzyme</keyword>
<feature type="binding site" evidence="20">
    <location>
        <position position="33"/>
    </location>
    <ligand>
        <name>D-ribulose 5-phosphate</name>
        <dbReference type="ChEBI" id="CHEBI:58121"/>
    </ligand>
</feature>
<feature type="binding site" evidence="20">
    <location>
        <begin position="297"/>
        <end position="299"/>
    </location>
    <ligand>
        <name>GTP</name>
        <dbReference type="ChEBI" id="CHEBI:37565"/>
    </ligand>
</feature>
<keyword evidence="9 20" id="KW-0479">Metal-binding</keyword>
<evidence type="ECO:0000313" key="22">
    <source>
        <dbReference type="EMBL" id="ABK42693.1"/>
    </source>
</evidence>
<evidence type="ECO:0000256" key="8">
    <source>
        <dbReference type="ARBA" id="ARBA00022619"/>
    </source>
</evidence>
<feature type="binding site" evidence="20">
    <location>
        <begin position="254"/>
        <end position="258"/>
    </location>
    <ligand>
        <name>GTP</name>
        <dbReference type="ChEBI" id="CHEBI:37565"/>
    </ligand>
</feature>
<dbReference type="SUPFAM" id="SSF142695">
    <property type="entry name" value="RibA-like"/>
    <property type="match status" value="1"/>
</dbReference>
<dbReference type="InterPro" id="IPR000926">
    <property type="entry name" value="RibA"/>
</dbReference>
<keyword evidence="11 20" id="KW-0378">Hydrolase</keyword>
<evidence type="ECO:0000256" key="16">
    <source>
        <dbReference type="ARBA" id="ARBA00023239"/>
    </source>
</evidence>
<evidence type="ECO:0000256" key="3">
    <source>
        <dbReference type="ARBA" id="ARBA00002284"/>
    </source>
</evidence>
<dbReference type="RefSeq" id="WP_011711866.1">
    <property type="nucleotide sequence ID" value="NC_008576.1"/>
</dbReference>
<feature type="binding site" evidence="20">
    <location>
        <position position="270"/>
    </location>
    <ligand>
        <name>Zn(2+)</name>
        <dbReference type="ChEBI" id="CHEBI:29105"/>
        <note>catalytic</note>
    </ligand>
</feature>
<comment type="catalytic activity">
    <reaction evidence="1 20">
        <text>D-ribulose 5-phosphate = (2S)-2-hydroxy-3-oxobutyl phosphate + formate + H(+)</text>
        <dbReference type="Rhea" id="RHEA:18457"/>
        <dbReference type="ChEBI" id="CHEBI:15378"/>
        <dbReference type="ChEBI" id="CHEBI:15740"/>
        <dbReference type="ChEBI" id="CHEBI:58121"/>
        <dbReference type="ChEBI" id="CHEBI:58830"/>
        <dbReference type="EC" id="4.1.99.12"/>
    </reaction>
</comment>
<feature type="binding site" evidence="20">
    <location>
        <begin position="141"/>
        <end position="145"/>
    </location>
    <ligand>
        <name>D-ribulose 5-phosphate</name>
        <dbReference type="ChEBI" id="CHEBI:58121"/>
    </ligand>
</feature>
<dbReference type="NCBIfam" id="TIGR00505">
    <property type="entry name" value="ribA"/>
    <property type="match status" value="1"/>
</dbReference>
<dbReference type="eggNOG" id="COG0807">
    <property type="taxonomic scope" value="Bacteria"/>
</dbReference>
<dbReference type="FunFam" id="3.90.870.10:FF:000001">
    <property type="entry name" value="Riboflavin biosynthesis protein RibBA"/>
    <property type="match status" value="1"/>
</dbReference>
<dbReference type="HAMAP" id="MF_00180">
    <property type="entry name" value="RibB"/>
    <property type="match status" value="1"/>
</dbReference>
<evidence type="ECO:0000256" key="12">
    <source>
        <dbReference type="ARBA" id="ARBA00022833"/>
    </source>
</evidence>
<evidence type="ECO:0000256" key="4">
    <source>
        <dbReference type="ARBA" id="ARBA00004853"/>
    </source>
</evidence>
<comment type="catalytic activity">
    <reaction evidence="19 20">
        <text>GTP + 4 H2O = 2,5-diamino-6-hydroxy-4-(5-phosphoribosylamino)-pyrimidine + formate + 2 phosphate + 3 H(+)</text>
        <dbReference type="Rhea" id="RHEA:23704"/>
        <dbReference type="ChEBI" id="CHEBI:15377"/>
        <dbReference type="ChEBI" id="CHEBI:15378"/>
        <dbReference type="ChEBI" id="CHEBI:15740"/>
        <dbReference type="ChEBI" id="CHEBI:37565"/>
        <dbReference type="ChEBI" id="CHEBI:43474"/>
        <dbReference type="ChEBI" id="CHEBI:58614"/>
        <dbReference type="EC" id="3.5.4.25"/>
    </reaction>
</comment>
<comment type="function">
    <text evidence="18 20">Catalyzes the conversion of GTP to 2,5-diamino-6-ribosylamino-4(3H)-pyrimidinone 5'-phosphate (DARP), formate and pyrophosphate.</text>
</comment>
<feature type="region of interest" description="DHBP synthase" evidence="20">
    <location>
        <begin position="1"/>
        <end position="202"/>
    </location>
</feature>
<proteinExistence type="inferred from homology"/>
<comment type="pathway">
    <text evidence="4 20">Cofactor biosynthesis; riboflavin biosynthesis; 5-amino-6-(D-ribitylamino)uracil from GTP: step 1/4.</text>
</comment>
<reference evidence="22 23" key="2">
    <citation type="journal article" date="2012" name="Int. J. Syst. Evol. Microbiol.">
        <title>Magnetococcus marinus gen. nov., sp. nov., a marine, magnetotactic bacterium that represents a novel lineage (Magnetococcaceae fam. nov.; Magnetococcales ord. nov.) at the base of the Alphaproteobacteria.</title>
        <authorList>
            <person name="Bazylinski D.A."/>
            <person name="Williams T.J."/>
            <person name="Lefevre C.T."/>
            <person name="Berg R.J."/>
            <person name="Zhang C.L."/>
            <person name="Bowser S.S."/>
            <person name="Dean A.J."/>
            <person name="Beveridge T.J."/>
        </authorList>
    </citation>
    <scope>NUCLEOTIDE SEQUENCE [LARGE SCALE GENOMIC DNA]</scope>
    <source>
        <strain evidence="23">ATCC BAA-1437 / JCM 17883 / MC-1</strain>
    </source>
</reference>
<evidence type="ECO:0000256" key="2">
    <source>
        <dbReference type="ARBA" id="ARBA00001936"/>
    </source>
</evidence>
<feature type="binding site" evidence="20">
    <location>
        <position position="144"/>
    </location>
    <ligand>
        <name>Mg(2+)</name>
        <dbReference type="ChEBI" id="CHEBI:18420"/>
        <label>2</label>
    </ligand>
</feature>
<dbReference type="OrthoDB" id="9793111at2"/>
<dbReference type="GO" id="GO:0008270">
    <property type="term" value="F:zinc ion binding"/>
    <property type="evidence" value="ECO:0007669"/>
    <property type="project" value="UniProtKB-UniRule"/>
</dbReference>
<keyword evidence="14 20" id="KW-0342">GTP-binding</keyword>
<evidence type="ECO:0000256" key="17">
    <source>
        <dbReference type="ARBA" id="ARBA00023268"/>
    </source>
</evidence>
<dbReference type="NCBIfam" id="NF006803">
    <property type="entry name" value="PRK09311.1"/>
    <property type="match status" value="1"/>
</dbReference>
<comment type="pathway">
    <text evidence="5 20">Cofactor biosynthesis; riboflavin biosynthesis; 2-hydroxy-3-oxobutyl phosphate from D-ribulose 5-phosphate: step 1/1.</text>
</comment>
<comment type="cofactor">
    <cofactor evidence="20">
        <name>Mg(2+)</name>
        <dbReference type="ChEBI" id="CHEBI:18420"/>
    </cofactor>
    <cofactor evidence="20">
        <name>Mn(2+)</name>
        <dbReference type="ChEBI" id="CHEBI:29035"/>
    </cofactor>
    <text evidence="20">Binds 2 divalent metal cations per subunit. Magnesium or manganese.</text>
</comment>
<feature type="site" description="Essential for DHBP synthase activity" evidence="20">
    <location>
        <position position="165"/>
    </location>
</feature>
<evidence type="ECO:0000256" key="11">
    <source>
        <dbReference type="ARBA" id="ARBA00022801"/>
    </source>
</evidence>
<dbReference type="GO" id="GO:0005525">
    <property type="term" value="F:GTP binding"/>
    <property type="evidence" value="ECO:0007669"/>
    <property type="project" value="UniProtKB-KW"/>
</dbReference>
<dbReference type="HOGENOM" id="CLU_020273_1_2_5"/>
<dbReference type="InterPro" id="IPR017945">
    <property type="entry name" value="DHBP_synth_RibB-like_a/b_dom"/>
</dbReference>
<feature type="binding site" evidence="20">
    <location>
        <position position="319"/>
    </location>
    <ligand>
        <name>GTP</name>
        <dbReference type="ChEBI" id="CHEBI:37565"/>
    </ligand>
</feature>
<dbReference type="EC" id="4.1.99.12" evidence="20"/>
<feature type="binding site" evidence="20">
    <location>
        <position position="29"/>
    </location>
    <ligand>
        <name>Mg(2+)</name>
        <dbReference type="ChEBI" id="CHEBI:18420"/>
        <label>2</label>
    </ligand>
</feature>
<feature type="site" description="Essential for DHBP synthase activity" evidence="20">
    <location>
        <position position="127"/>
    </location>
</feature>
<reference evidence="23" key="1">
    <citation type="journal article" date="2009" name="Appl. Environ. Microbiol.">
        <title>Complete genome sequence of the chemolithoautotrophic marine magnetotactic coccus strain MC-1.</title>
        <authorList>
            <person name="Schubbe S."/>
            <person name="Williams T.J."/>
            <person name="Xie G."/>
            <person name="Kiss H.E."/>
            <person name="Brettin T.S."/>
            <person name="Martinez D."/>
            <person name="Ross C.A."/>
            <person name="Schuler D."/>
            <person name="Cox B.L."/>
            <person name="Nealson K.H."/>
            <person name="Bazylinski D.A."/>
        </authorList>
    </citation>
    <scope>NUCLEOTIDE SEQUENCE [LARGE SCALE GENOMIC DNA]</scope>
    <source>
        <strain evidence="23">ATCC BAA-1437 / JCM 17883 / MC-1</strain>
    </source>
</reference>
<dbReference type="KEGG" id="mgm:Mmc1_0166"/>
<feature type="binding site" evidence="20">
    <location>
        <begin position="28"/>
        <end position="29"/>
    </location>
    <ligand>
        <name>D-ribulose 5-phosphate</name>
        <dbReference type="ChEBI" id="CHEBI:58121"/>
    </ligand>
</feature>
<dbReference type="GO" id="GO:0003935">
    <property type="term" value="F:GTP cyclohydrolase II activity"/>
    <property type="evidence" value="ECO:0007669"/>
    <property type="project" value="UniProtKB-UniRule"/>
</dbReference>
<evidence type="ECO:0000256" key="20">
    <source>
        <dbReference type="HAMAP-Rule" id="MF_01283"/>
    </source>
</evidence>
<dbReference type="STRING" id="156889.Mmc1_0166"/>
<dbReference type="UniPathway" id="UPA00275">
    <property type="reaction ID" value="UER00399"/>
</dbReference>
<evidence type="ECO:0000256" key="18">
    <source>
        <dbReference type="ARBA" id="ARBA00043932"/>
    </source>
</evidence>
<evidence type="ECO:0000313" key="23">
    <source>
        <dbReference type="Proteomes" id="UP000002586"/>
    </source>
</evidence>
<protein>
    <recommendedName>
        <fullName evidence="20">Riboflavin biosynthesis protein RibBA</fullName>
    </recommendedName>
    <domain>
        <recommendedName>
            <fullName evidence="20">3,4-dihydroxy-2-butanone 4-phosphate synthase</fullName>
            <shortName evidence="20">DHBP synthase</shortName>
            <ecNumber evidence="20">4.1.99.12</ecNumber>
        </recommendedName>
    </domain>
    <domain>
        <recommendedName>
            <fullName evidence="20">GTP cyclohydrolase-2</fullName>
            <ecNumber evidence="20">3.5.4.25</ecNumber>
        </recommendedName>
        <alternativeName>
            <fullName evidence="20">GTP cyclohydrolase II</fullName>
        </alternativeName>
    </domain>
</protein>
<dbReference type="InterPro" id="IPR016299">
    <property type="entry name" value="Riboflavin_synth_RibBA"/>
</dbReference>
<dbReference type="PIRSF" id="PIRSF001259">
    <property type="entry name" value="RibA"/>
    <property type="match status" value="1"/>
</dbReference>
<dbReference type="GO" id="GO:0000287">
    <property type="term" value="F:magnesium ion binding"/>
    <property type="evidence" value="ECO:0007669"/>
    <property type="project" value="UniProtKB-UniRule"/>
</dbReference>
<dbReference type="Gene3D" id="3.90.870.10">
    <property type="entry name" value="DHBP synthase"/>
    <property type="match status" value="1"/>
</dbReference>
<keyword evidence="13 20" id="KW-0460">Magnesium</keyword>
<dbReference type="FunFam" id="3.40.50.10990:FF:000001">
    <property type="entry name" value="Riboflavin biosynthesis protein RibBA"/>
    <property type="match status" value="1"/>
</dbReference>
<name>A0L400_MAGMM</name>
<comment type="function">
    <text evidence="3 20">Catalyzes the conversion of D-ribulose 5-phosphate to formate and 3,4-dihydroxy-2-butanone 4-phosphate.</text>
</comment>
<dbReference type="CDD" id="cd00641">
    <property type="entry name" value="GTP_cyclohydro2"/>
    <property type="match status" value="1"/>
</dbReference>
<dbReference type="InterPro" id="IPR000422">
    <property type="entry name" value="DHBP_synthase_RibB"/>
</dbReference>
<evidence type="ECO:0000256" key="14">
    <source>
        <dbReference type="ARBA" id="ARBA00023134"/>
    </source>
</evidence>
<dbReference type="InterPro" id="IPR032677">
    <property type="entry name" value="GTP_cyclohydro_II"/>
</dbReference>
<dbReference type="HAMAP" id="MF_01283">
    <property type="entry name" value="RibBA"/>
    <property type="match status" value="1"/>
</dbReference>
<feature type="binding site" evidence="20">
    <location>
        <position position="359"/>
    </location>
    <ligand>
        <name>GTP</name>
        <dbReference type="ChEBI" id="CHEBI:37565"/>
    </ligand>
</feature>
<feature type="binding site" evidence="20">
    <location>
        <position position="275"/>
    </location>
    <ligand>
        <name>GTP</name>
        <dbReference type="ChEBI" id="CHEBI:37565"/>
    </ligand>
</feature>
<dbReference type="NCBIfam" id="NF001591">
    <property type="entry name" value="PRK00393.1"/>
    <property type="match status" value="1"/>
</dbReference>
<dbReference type="Gene3D" id="3.40.50.10990">
    <property type="entry name" value="GTP cyclohydrolase II"/>
    <property type="match status" value="1"/>
</dbReference>
<comment type="cofactor">
    <cofactor evidence="2">
        <name>Mn(2+)</name>
        <dbReference type="ChEBI" id="CHEBI:29035"/>
    </cofactor>
</comment>
<dbReference type="Pfam" id="PF00926">
    <property type="entry name" value="DHBP_synthase"/>
    <property type="match status" value="1"/>
</dbReference>